<comment type="similarity">
    <text evidence="4">Belongs to the universal ribosomal protein uL10 family.</text>
</comment>
<evidence type="ECO:0000259" key="18">
    <source>
        <dbReference type="Pfam" id="PF05182"/>
    </source>
</evidence>
<keyword evidence="10" id="KW-0809">Transit peptide</keyword>
<accession>A0A1J7I363</accession>
<keyword evidence="11" id="KW-0689">Ribosomal protein</keyword>
<comment type="similarity">
    <text evidence="3">Belongs to the FIP1 family.</text>
</comment>
<dbReference type="FunFam" id="3.30.70.1730:FF:000007">
    <property type="entry name" value="50S ribosomal protein L10"/>
    <property type="match status" value="1"/>
</dbReference>
<evidence type="ECO:0000256" key="13">
    <source>
        <dbReference type="ARBA" id="ARBA00023274"/>
    </source>
</evidence>
<proteinExistence type="inferred from homology"/>
<dbReference type="SUPFAM" id="SSF160369">
    <property type="entry name" value="Ribosomal protein L10-like"/>
    <property type="match status" value="1"/>
</dbReference>
<feature type="domain" description="Pre-mRNA polyadenylation factor Fip1" evidence="18">
    <location>
        <begin position="283"/>
        <end position="325"/>
    </location>
</feature>
<feature type="compositionally biased region" description="Acidic residues" evidence="17">
    <location>
        <begin position="68"/>
        <end position="78"/>
    </location>
</feature>
<evidence type="ECO:0000256" key="5">
    <source>
        <dbReference type="ARBA" id="ARBA00022528"/>
    </source>
</evidence>
<feature type="compositionally biased region" description="Acidic residues" evidence="17">
    <location>
        <begin position="432"/>
        <end position="447"/>
    </location>
</feature>
<dbReference type="GO" id="GO:0006397">
    <property type="term" value="P:mRNA processing"/>
    <property type="evidence" value="ECO:0007669"/>
    <property type="project" value="UniProtKB-KW"/>
</dbReference>
<evidence type="ECO:0000313" key="20">
    <source>
        <dbReference type="Proteomes" id="UP000188354"/>
    </source>
</evidence>
<dbReference type="GO" id="GO:0009507">
    <property type="term" value="C:chloroplast"/>
    <property type="evidence" value="ECO:0007669"/>
    <property type="project" value="UniProtKB-SubCell"/>
</dbReference>
<feature type="compositionally biased region" description="Basic and acidic residues" evidence="17">
    <location>
        <begin position="930"/>
        <end position="986"/>
    </location>
</feature>
<dbReference type="Pfam" id="PF00466">
    <property type="entry name" value="Ribosomal_L10"/>
    <property type="match status" value="1"/>
</dbReference>
<feature type="compositionally biased region" description="Polar residues" evidence="17">
    <location>
        <begin position="645"/>
        <end position="659"/>
    </location>
</feature>
<keyword evidence="13" id="KW-0687">Ribonucleoprotein</keyword>
<dbReference type="GO" id="GO:0019843">
    <property type="term" value="F:rRNA binding"/>
    <property type="evidence" value="ECO:0007669"/>
    <property type="project" value="UniProtKB-KW"/>
</dbReference>
<evidence type="ECO:0000256" key="15">
    <source>
        <dbReference type="ARBA" id="ARBA00077220"/>
    </source>
</evidence>
<evidence type="ECO:0000256" key="2">
    <source>
        <dbReference type="ARBA" id="ARBA00004229"/>
    </source>
</evidence>
<keyword evidence="8" id="KW-0699">rRNA-binding</keyword>
<keyword evidence="7" id="KW-0507">mRNA processing</keyword>
<dbReference type="GO" id="GO:0016607">
    <property type="term" value="C:nuclear speck"/>
    <property type="evidence" value="ECO:0007669"/>
    <property type="project" value="TreeGrafter"/>
</dbReference>
<feature type="compositionally biased region" description="Basic and acidic residues" evidence="17">
    <location>
        <begin position="51"/>
        <end position="67"/>
    </location>
</feature>
<evidence type="ECO:0000256" key="7">
    <source>
        <dbReference type="ARBA" id="ARBA00022664"/>
    </source>
</evidence>
<feature type="compositionally biased region" description="Polar residues" evidence="17">
    <location>
        <begin position="367"/>
        <end position="376"/>
    </location>
</feature>
<dbReference type="PANTHER" id="PTHR36884">
    <property type="entry name" value="FIP1[III]-LIKE PROTEIN"/>
    <property type="match status" value="1"/>
</dbReference>
<dbReference type="CDD" id="cd05797">
    <property type="entry name" value="Ribosomal_L10"/>
    <property type="match status" value="1"/>
</dbReference>
<evidence type="ECO:0000256" key="6">
    <source>
        <dbReference type="ARBA" id="ARBA00022640"/>
    </source>
</evidence>
<dbReference type="Gene3D" id="3.30.70.1730">
    <property type="match status" value="1"/>
</dbReference>
<keyword evidence="20" id="KW-1185">Reference proteome</keyword>
<gene>
    <name evidence="19" type="ORF">TanjilG_06958</name>
</gene>
<protein>
    <recommendedName>
        <fullName evidence="14">Large ribosomal subunit protein uL10c</fullName>
    </recommendedName>
    <alternativeName>
        <fullName evidence="15">50S ribosomal protein L10, chloroplastic</fullName>
    </alternativeName>
    <alternativeName>
        <fullName evidence="16">CL10</fullName>
    </alternativeName>
</protein>
<evidence type="ECO:0000256" key="17">
    <source>
        <dbReference type="SAM" id="MobiDB-lite"/>
    </source>
</evidence>
<evidence type="ECO:0000256" key="9">
    <source>
        <dbReference type="ARBA" id="ARBA00022884"/>
    </source>
</evidence>
<dbReference type="GO" id="GO:1990904">
    <property type="term" value="C:ribonucleoprotein complex"/>
    <property type="evidence" value="ECO:0007669"/>
    <property type="project" value="UniProtKB-KW"/>
</dbReference>
<dbReference type="OMA" id="HGDGILP"/>
<feature type="compositionally biased region" description="Basic and acidic residues" evidence="17">
    <location>
        <begin position="520"/>
        <end position="534"/>
    </location>
</feature>
<sequence>MEDDDDEFGDLYSDVLPPFASSSPPPISAAVELPKPAQQQHMQLTDVDLNPTKETDADFIDNDVKFDIEEDEENEENNEIPSLFTDAGGGGGHGDGVEASRRIDDRGEGDDDDWDSDSEDDLQIVLNDNNSLMTTVDDGGGGEDGGLNIMAGGDPNQDAAGEEKEWGENTTQLVDGERKDLIGESSKAIGVPLKIGFSHQGYHPFKYVRPGATPMPVATTTPGVPPGQIRPLANMNPMAGRGRGEWRPTGIKGAAAMQTSFHAGRGFGGGLEFTLPSHKTIFEVDIDSFEDKPWKYPGVDLSVFFNFDLNEDSWKDYCKQLEQLRLESTMQSKIRVYESGRREQDYDPDLPPELAAATGTHDAPVENANSVRSDVGQSDLIKCSARMRPPTFPTGRAIQVESGHGDRLPSIDTRPPRSRDSDAIIEIVLQDTPDDDSSAEIDVQDQPEDGKPQKEDSTDDDHVVGDETPRLEPEYFDGFPQDYKGRKGELADRRMPLMNSSPAHMPDVDENSPFPQEETIDSRCRTARQTEGRVHGQSPSQGMAIVDNQKESVERMDSKHNSLLSSPVIMGARESSVENKDAELEETEAADGSSILEKEDIDLNTVGKRDTLKDEVEKREKLTSQVEHPLLDEGNGWENSKAACSGNSEARPASSQDYQKQLEGFEVVQDPRSVHLISTRKQHDENEQVFHRRDHDRRQEPERNHMVRKSREESYPYKDWHPSSAHQLHTKVDGFDRNKDRDSSNMDWARREDDLISKRVRNDDPRKRDKGKVRGNERIDKDDDLHSRKESDNGSYRVPYDMEPGVLKNREKGDGLKGKHEAVEDFHSKRRKDDGYLRREHIDKEKILHGYRQNANRHRRGERNEVDLHDHQRSRVDDQYAAKQKDEAWLLRERSSRQRDREEWHRGKQSHEEQPSKRETEGWSSVRSGRGAEEKTWVGHVRAKDEQKVSGKDYQSREAIQHSDQLKRRDRIQGESSHHKGSDEANVHGNQYNSEERIPHHKGRYDAFAHGNQYISEERRSRQERSSSRSGRVAIASDNQVVNERKRKEGSRKSKEHVGSTLSSIYMSKRSQENRSGGQIDEKGLKGAGDEKHLEDEIQGHHLSRKHRKDISTDDEQQDFQGGHSKLERWTSHKERDFSIGSKSSSSLKIKDVDKDNNDGSFEDGKPTDEYAKIVDADNQQLSSVEGKEFADMESKNDDTKGFGDQHLDTVEKLKKRSERFKLPMPSEKEVLVIKKLEREPLPSAAKSENQADSEVKQERPPRKRRTLLVQPLVFIDENGIRRVYDDLYFFSSNAICNHVTKTFIINYVFSSITTMEATATALSFTLPSTKTQSFQILHRPINPFNKPISTFKTHRRHHFPTITAAISRGRKEETVDTVREQLENCYLLAGINYKGFTVKQFQELRKTLPETTKLIVAKNTLVYKALEGTQWETMKPCMKGMNVWLFVHTEEIPSAIKPYRDFQKEKKLEDNDFTGAVFEGKFYGPDEFKKLETLPTRAEIYATLLGSLKSPASALVGTLQAPARELVMVLKAYVKKLEEEEAAGAAQ</sequence>
<feature type="compositionally biased region" description="Basic and acidic residues" evidence="17">
    <location>
        <begin position="862"/>
        <end position="921"/>
    </location>
</feature>
<feature type="compositionally biased region" description="Basic and acidic residues" evidence="17">
    <location>
        <begin position="548"/>
        <end position="560"/>
    </location>
</feature>
<feature type="compositionally biased region" description="Basic and acidic residues" evidence="17">
    <location>
        <begin position="1149"/>
        <end position="1176"/>
    </location>
</feature>
<feature type="compositionally biased region" description="Basic and acidic residues" evidence="17">
    <location>
        <begin position="483"/>
        <end position="495"/>
    </location>
</feature>
<comment type="subcellular location">
    <subcellularLocation>
        <location evidence="1">Nucleus</location>
    </subcellularLocation>
    <subcellularLocation>
        <location evidence="2">Plastid</location>
        <location evidence="2">Chloroplast</location>
    </subcellularLocation>
</comment>
<organism evidence="19 20">
    <name type="scientific">Lupinus angustifolius</name>
    <name type="common">Narrow-leaved blue lupine</name>
    <dbReference type="NCBI Taxonomy" id="3871"/>
    <lineage>
        <taxon>Eukaryota</taxon>
        <taxon>Viridiplantae</taxon>
        <taxon>Streptophyta</taxon>
        <taxon>Embryophyta</taxon>
        <taxon>Tracheophyta</taxon>
        <taxon>Spermatophyta</taxon>
        <taxon>Magnoliopsida</taxon>
        <taxon>eudicotyledons</taxon>
        <taxon>Gunneridae</taxon>
        <taxon>Pentapetalae</taxon>
        <taxon>rosids</taxon>
        <taxon>fabids</taxon>
        <taxon>Fabales</taxon>
        <taxon>Fabaceae</taxon>
        <taxon>Papilionoideae</taxon>
        <taxon>50 kb inversion clade</taxon>
        <taxon>genistoids sensu lato</taxon>
        <taxon>core genistoids</taxon>
        <taxon>Genisteae</taxon>
        <taxon>Lupinus</taxon>
    </lineage>
</organism>
<dbReference type="STRING" id="3871.A0A1J7I363"/>
<dbReference type="InterPro" id="IPR043141">
    <property type="entry name" value="Ribosomal_uL10-like_sf"/>
</dbReference>
<feature type="compositionally biased region" description="Basic and acidic residues" evidence="17">
    <location>
        <begin position="607"/>
        <end position="622"/>
    </location>
</feature>
<dbReference type="InterPro" id="IPR022973">
    <property type="entry name" value="Ribosomal_uL10_bac"/>
</dbReference>
<keyword evidence="5" id="KW-0150">Chloroplast</keyword>
<evidence type="ECO:0000256" key="8">
    <source>
        <dbReference type="ARBA" id="ARBA00022730"/>
    </source>
</evidence>
<feature type="compositionally biased region" description="Basic and acidic residues" evidence="17">
    <location>
        <begin position="1186"/>
        <end position="1207"/>
    </location>
</feature>
<evidence type="ECO:0000256" key="3">
    <source>
        <dbReference type="ARBA" id="ARBA00007459"/>
    </source>
</evidence>
<keyword evidence="9" id="KW-0694">RNA-binding</keyword>
<keyword evidence="12" id="KW-0539">Nucleus</keyword>
<evidence type="ECO:0000256" key="10">
    <source>
        <dbReference type="ARBA" id="ARBA00022946"/>
    </source>
</evidence>
<dbReference type="InterPro" id="IPR001790">
    <property type="entry name" value="Ribosomal_uL10"/>
</dbReference>
<feature type="region of interest" description="Disordered" evidence="17">
    <location>
        <begin position="1242"/>
        <end position="1263"/>
    </location>
</feature>
<dbReference type="Proteomes" id="UP000188354">
    <property type="component" value="Chromosome LG01"/>
</dbReference>
<feature type="compositionally biased region" description="Basic and acidic residues" evidence="17">
    <location>
        <begin position="1016"/>
        <end position="1027"/>
    </location>
</feature>
<feature type="compositionally biased region" description="Acidic residues" evidence="17">
    <location>
        <begin position="107"/>
        <end position="120"/>
    </location>
</feature>
<keyword evidence="6" id="KW-0934">Plastid</keyword>
<dbReference type="Pfam" id="PF05182">
    <property type="entry name" value="Fip1"/>
    <property type="match status" value="1"/>
</dbReference>
<evidence type="ECO:0000256" key="16">
    <source>
        <dbReference type="ARBA" id="ARBA00082750"/>
    </source>
</evidence>
<dbReference type="Gramene" id="OIW19503">
    <property type="protein sequence ID" value="OIW19503"/>
    <property type="gene ID" value="TanjilG_06958"/>
</dbReference>
<feature type="compositionally biased region" description="Basic and acidic residues" evidence="17">
    <location>
        <begin position="681"/>
        <end position="721"/>
    </location>
</feature>
<feature type="compositionally biased region" description="Low complexity" evidence="17">
    <location>
        <begin position="1139"/>
        <end position="1148"/>
    </location>
</feature>
<evidence type="ECO:0000256" key="12">
    <source>
        <dbReference type="ARBA" id="ARBA00023242"/>
    </source>
</evidence>
<dbReference type="PANTHER" id="PTHR36884:SF1">
    <property type="entry name" value="FIP1[V]-LIKE PROTEIN"/>
    <property type="match status" value="1"/>
</dbReference>
<feature type="compositionally biased region" description="Basic and acidic residues" evidence="17">
    <location>
        <begin position="95"/>
        <end position="106"/>
    </location>
</feature>
<dbReference type="GO" id="GO:0005840">
    <property type="term" value="C:ribosome"/>
    <property type="evidence" value="ECO:0007669"/>
    <property type="project" value="UniProtKB-KW"/>
</dbReference>
<evidence type="ECO:0000256" key="1">
    <source>
        <dbReference type="ARBA" id="ARBA00004123"/>
    </source>
</evidence>
<evidence type="ECO:0000313" key="19">
    <source>
        <dbReference type="EMBL" id="OIW19503.1"/>
    </source>
</evidence>
<feature type="compositionally biased region" description="Basic and acidic residues" evidence="17">
    <location>
        <begin position="1125"/>
        <end position="1138"/>
    </location>
</feature>
<name>A0A1J7I363_LUPAN</name>
<feature type="compositionally biased region" description="Basic and acidic residues" evidence="17">
    <location>
        <begin position="448"/>
        <end position="473"/>
    </location>
</feature>
<feature type="compositionally biased region" description="Basic and acidic residues" evidence="17">
    <location>
        <begin position="808"/>
        <end position="848"/>
    </location>
</feature>
<dbReference type="InterPro" id="IPR044976">
    <property type="entry name" value="FIPS5/FIPS3-like"/>
</dbReference>
<feature type="region of interest" description="Disordered" evidence="17">
    <location>
        <begin position="338"/>
        <end position="1207"/>
    </location>
</feature>
<feature type="compositionally biased region" description="Basic and acidic residues" evidence="17">
    <location>
        <begin position="1043"/>
        <end position="1058"/>
    </location>
</feature>
<reference evidence="19 20" key="1">
    <citation type="journal article" date="2017" name="Plant Biotechnol. J.">
        <title>A comprehensive draft genome sequence for lupin (Lupinus angustifolius), an emerging health food: insights into plant-microbe interactions and legume evolution.</title>
        <authorList>
            <person name="Hane J.K."/>
            <person name="Ming Y."/>
            <person name="Kamphuis L.G."/>
            <person name="Nelson M.N."/>
            <person name="Garg G."/>
            <person name="Atkins C.A."/>
            <person name="Bayer P.E."/>
            <person name="Bravo A."/>
            <person name="Bringans S."/>
            <person name="Cannon S."/>
            <person name="Edwards D."/>
            <person name="Foley R."/>
            <person name="Gao L.L."/>
            <person name="Harrison M.J."/>
            <person name="Huang W."/>
            <person name="Hurgobin B."/>
            <person name="Li S."/>
            <person name="Liu C.W."/>
            <person name="McGrath A."/>
            <person name="Morahan G."/>
            <person name="Murray J."/>
            <person name="Weller J."/>
            <person name="Jian J."/>
            <person name="Singh K.B."/>
        </authorList>
    </citation>
    <scope>NUCLEOTIDE SEQUENCE [LARGE SCALE GENOMIC DNA]</scope>
    <source>
        <strain evidence="20">cv. Tanjil</strain>
        <tissue evidence="19">Whole plant</tissue>
    </source>
</reference>
<evidence type="ECO:0000256" key="11">
    <source>
        <dbReference type="ARBA" id="ARBA00022980"/>
    </source>
</evidence>
<dbReference type="Gene3D" id="6.10.250.290">
    <property type="match status" value="1"/>
</dbReference>
<feature type="region of interest" description="Disordered" evidence="17">
    <location>
        <begin position="1"/>
        <end position="120"/>
    </location>
</feature>
<feature type="compositionally biased region" description="Basic and acidic residues" evidence="17">
    <location>
        <begin position="1080"/>
        <end position="1100"/>
    </location>
</feature>
<evidence type="ECO:0000256" key="4">
    <source>
        <dbReference type="ARBA" id="ARBA00008889"/>
    </source>
</evidence>
<feature type="compositionally biased region" description="Basic and acidic residues" evidence="17">
    <location>
        <begin position="730"/>
        <end position="792"/>
    </location>
</feature>
<dbReference type="HAMAP" id="MF_00362">
    <property type="entry name" value="Ribosomal_uL10"/>
    <property type="match status" value="1"/>
</dbReference>
<feature type="compositionally biased region" description="Basic and acidic residues" evidence="17">
    <location>
        <begin position="403"/>
        <end position="422"/>
    </location>
</feature>
<dbReference type="InterPro" id="IPR047865">
    <property type="entry name" value="Ribosomal_uL10_bac_type"/>
</dbReference>
<dbReference type="InterPro" id="IPR007854">
    <property type="entry name" value="Fip1_dom"/>
</dbReference>
<dbReference type="NCBIfam" id="NF000955">
    <property type="entry name" value="PRK00099.1-1"/>
    <property type="match status" value="1"/>
</dbReference>
<dbReference type="EMBL" id="CM007361">
    <property type="protein sequence ID" value="OIW19503.1"/>
    <property type="molecule type" value="Genomic_DNA"/>
</dbReference>
<evidence type="ECO:0000256" key="14">
    <source>
        <dbReference type="ARBA" id="ARBA00068986"/>
    </source>
</evidence>